<evidence type="ECO:0000259" key="1">
    <source>
        <dbReference type="Pfam" id="PF18480"/>
    </source>
</evidence>
<dbReference type="Proteomes" id="UP000887023">
    <property type="component" value="Chromosome"/>
</dbReference>
<dbReference type="RefSeq" id="WP_157079860.1">
    <property type="nucleotide sequence ID" value="NZ_CP079105.1"/>
</dbReference>
<protein>
    <submittedName>
        <fullName evidence="2">DUF5615 family PIN-like protein</fullName>
    </submittedName>
</protein>
<dbReference type="InterPro" id="IPR041049">
    <property type="entry name" value="DUF5615"/>
</dbReference>
<dbReference type="Pfam" id="PF18480">
    <property type="entry name" value="DUF5615"/>
    <property type="match status" value="1"/>
</dbReference>
<evidence type="ECO:0000313" key="2">
    <source>
        <dbReference type="EMBL" id="QXQ13934.1"/>
    </source>
</evidence>
<evidence type="ECO:0000313" key="3">
    <source>
        <dbReference type="Proteomes" id="UP000887023"/>
    </source>
</evidence>
<accession>A0ABX8S7Z1</accession>
<keyword evidence="3" id="KW-1185">Reference proteome</keyword>
<reference evidence="2" key="1">
    <citation type="submission" date="2021-07" db="EMBL/GenBank/DDBJ databases">
        <title>Candidatus Kaistella beijingensis sp. nov. isolated from a municipal wastewater treatment plant is involved in sludge foaming.</title>
        <authorList>
            <person name="Song Y."/>
            <person name="Liu S.-J."/>
        </authorList>
    </citation>
    <scope>NUCLEOTIDE SEQUENCE</scope>
    <source>
        <strain evidence="2">DSM 43998</strain>
    </source>
</reference>
<feature type="domain" description="DUF5615" evidence="1">
    <location>
        <begin position="3"/>
        <end position="98"/>
    </location>
</feature>
<organism evidence="2 3">
    <name type="scientific">Skermania pinensis</name>
    <dbReference type="NCBI Taxonomy" id="39122"/>
    <lineage>
        <taxon>Bacteria</taxon>
        <taxon>Bacillati</taxon>
        <taxon>Actinomycetota</taxon>
        <taxon>Actinomycetes</taxon>
        <taxon>Mycobacteriales</taxon>
        <taxon>Gordoniaceae</taxon>
        <taxon>Skermania</taxon>
    </lineage>
</organism>
<proteinExistence type="predicted"/>
<name>A0ABX8S7Z1_9ACTN</name>
<dbReference type="EMBL" id="CP079105">
    <property type="protein sequence ID" value="QXQ13934.1"/>
    <property type="molecule type" value="Genomic_DNA"/>
</dbReference>
<gene>
    <name evidence="2" type="ORF">KV203_00150</name>
</gene>
<sequence>MGELLIEAGHDARHVRDVDPTGTPDEVVIEHAASHGLILISADTDFGTLLAHSHASGPSFVPIRRASGRRAYEQAQLLIENLPLVSEELEAGAIVVLGEDTIRIRRLPM</sequence>